<accession>A0A0H2R550</accession>
<keyword evidence="3" id="KW-1185">Reference proteome</keyword>
<evidence type="ECO:0000313" key="2">
    <source>
        <dbReference type="EMBL" id="KLO06467.1"/>
    </source>
</evidence>
<organism evidence="2 3">
    <name type="scientific">Schizopora paradoxa</name>
    <dbReference type="NCBI Taxonomy" id="27342"/>
    <lineage>
        <taxon>Eukaryota</taxon>
        <taxon>Fungi</taxon>
        <taxon>Dikarya</taxon>
        <taxon>Basidiomycota</taxon>
        <taxon>Agaricomycotina</taxon>
        <taxon>Agaricomycetes</taxon>
        <taxon>Hymenochaetales</taxon>
        <taxon>Schizoporaceae</taxon>
        <taxon>Schizopora</taxon>
    </lineage>
</organism>
<sequence>MVKPLFSLLFVDVGRRRSYLLLSIPRRRLRLSLNPRSSSPVFSSHRTSESGSWRSGRRRTRRCTLSFRIVLTSPSREQGSRHVRGRPTEGTSRSRSLRKGDVERERRGRLTEPKYEFRCSNVLSPLSLDHEALLHVNAVNMFSLFSEPRISLQFVLSAFDTSTHPVILQTICGGAGGS</sequence>
<dbReference type="InParanoid" id="A0A0H2R550"/>
<dbReference type="EMBL" id="KQ086204">
    <property type="protein sequence ID" value="KLO06467.1"/>
    <property type="molecule type" value="Genomic_DNA"/>
</dbReference>
<gene>
    <name evidence="2" type="ORF">SCHPADRAFT_689159</name>
</gene>
<feature type="region of interest" description="Disordered" evidence="1">
    <location>
        <begin position="35"/>
        <end position="57"/>
    </location>
</feature>
<name>A0A0H2R550_9AGAM</name>
<evidence type="ECO:0000313" key="3">
    <source>
        <dbReference type="Proteomes" id="UP000053477"/>
    </source>
</evidence>
<evidence type="ECO:0000256" key="1">
    <source>
        <dbReference type="SAM" id="MobiDB-lite"/>
    </source>
</evidence>
<dbReference type="AlphaFoldDB" id="A0A0H2R550"/>
<proteinExistence type="predicted"/>
<protein>
    <submittedName>
        <fullName evidence="2">Uncharacterized protein</fullName>
    </submittedName>
</protein>
<reference evidence="2 3" key="1">
    <citation type="submission" date="2015-04" db="EMBL/GenBank/DDBJ databases">
        <title>Complete genome sequence of Schizopora paradoxa KUC8140, a cosmopolitan wood degrader in East Asia.</title>
        <authorList>
            <consortium name="DOE Joint Genome Institute"/>
            <person name="Min B."/>
            <person name="Park H."/>
            <person name="Jang Y."/>
            <person name="Kim J.-J."/>
            <person name="Kim K.H."/>
            <person name="Pangilinan J."/>
            <person name="Lipzen A."/>
            <person name="Riley R."/>
            <person name="Grigoriev I.V."/>
            <person name="Spatafora J.W."/>
            <person name="Choi I.-G."/>
        </authorList>
    </citation>
    <scope>NUCLEOTIDE SEQUENCE [LARGE SCALE GENOMIC DNA]</scope>
    <source>
        <strain evidence="2 3">KUC8140</strain>
    </source>
</reference>
<dbReference type="Proteomes" id="UP000053477">
    <property type="component" value="Unassembled WGS sequence"/>
</dbReference>
<feature type="region of interest" description="Disordered" evidence="1">
    <location>
        <begin position="75"/>
        <end position="106"/>
    </location>
</feature>